<keyword evidence="4" id="KW-1185">Reference proteome</keyword>
<feature type="domain" description="DUF4097" evidence="2">
    <location>
        <begin position="144"/>
        <end position="260"/>
    </location>
</feature>
<keyword evidence="1" id="KW-0812">Transmembrane</keyword>
<protein>
    <submittedName>
        <fullName evidence="3">DUF4097 family beta strand repeat-containing protein</fullName>
    </submittedName>
</protein>
<dbReference type="Proteomes" id="UP001146067">
    <property type="component" value="Unassembled WGS sequence"/>
</dbReference>
<dbReference type="AlphaFoldDB" id="A0A9X3ST15"/>
<evidence type="ECO:0000313" key="3">
    <source>
        <dbReference type="EMBL" id="MDA1361769.1"/>
    </source>
</evidence>
<keyword evidence="1" id="KW-0472">Membrane</keyword>
<organism evidence="3 4">
    <name type="scientific">Glycomyces luteolus</name>
    <dbReference type="NCBI Taxonomy" id="2670330"/>
    <lineage>
        <taxon>Bacteria</taxon>
        <taxon>Bacillati</taxon>
        <taxon>Actinomycetota</taxon>
        <taxon>Actinomycetes</taxon>
        <taxon>Glycomycetales</taxon>
        <taxon>Glycomycetaceae</taxon>
        <taxon>Glycomyces</taxon>
    </lineage>
</organism>
<dbReference type="EMBL" id="JAPZVP010000016">
    <property type="protein sequence ID" value="MDA1361769.1"/>
    <property type="molecule type" value="Genomic_DNA"/>
</dbReference>
<reference evidence="3" key="1">
    <citation type="submission" date="2022-12" db="EMBL/GenBank/DDBJ databases">
        <title>Gycomyces niveus sp.nov.,a novel actinomycete isolated from soil in Shouguan.</title>
        <authorList>
            <person name="Yang X."/>
        </authorList>
    </citation>
    <scope>NUCLEOTIDE SEQUENCE</scope>
    <source>
        <strain evidence="3">NEAU-A15</strain>
    </source>
</reference>
<name>A0A9X3ST15_9ACTN</name>
<sequence length="264" mass="28360">MIDTPEKPTTATKPEEHRTARTVWWIVGAACTAVVLLFALAVSGAWIWSVASPEETDTHSETYAQHVAGVDVTIDIGRIDLNASTDGTLVVDRETRWRGEQPEPSESWHGDTFTAVSECDDRFFVISGDECEYHYTLAMPSGAAAEAESSVGDIRMDGLDGAIDVETSVGDIHGENLYATETRVESGVGSIHLEYAEVRGDINVIASTGSVEILVPDDGTTFEVVFESGVGEQHIDIATDPSSNADYVISVNSSVGDLTVRYAD</sequence>
<evidence type="ECO:0000259" key="2">
    <source>
        <dbReference type="Pfam" id="PF13349"/>
    </source>
</evidence>
<dbReference type="Pfam" id="PF13349">
    <property type="entry name" value="DUF4097"/>
    <property type="match status" value="1"/>
</dbReference>
<feature type="transmembrane region" description="Helical" evidence="1">
    <location>
        <begin position="23"/>
        <end position="48"/>
    </location>
</feature>
<keyword evidence="1" id="KW-1133">Transmembrane helix</keyword>
<dbReference type="InterPro" id="IPR025164">
    <property type="entry name" value="Toastrack_DUF4097"/>
</dbReference>
<evidence type="ECO:0000313" key="4">
    <source>
        <dbReference type="Proteomes" id="UP001146067"/>
    </source>
</evidence>
<gene>
    <name evidence="3" type="ORF">O1R50_19225</name>
</gene>
<accession>A0A9X3ST15</accession>
<evidence type="ECO:0000256" key="1">
    <source>
        <dbReference type="SAM" id="Phobius"/>
    </source>
</evidence>
<proteinExistence type="predicted"/>
<dbReference type="RefSeq" id="WP_270111802.1">
    <property type="nucleotide sequence ID" value="NZ_JAPZVP010000016.1"/>
</dbReference>
<comment type="caution">
    <text evidence="3">The sequence shown here is derived from an EMBL/GenBank/DDBJ whole genome shotgun (WGS) entry which is preliminary data.</text>
</comment>